<comment type="caution">
    <text evidence="2">The sequence shown here is derived from an EMBL/GenBank/DDBJ whole genome shotgun (WGS) entry which is preliminary data.</text>
</comment>
<evidence type="ECO:0000256" key="1">
    <source>
        <dbReference type="SAM" id="Phobius"/>
    </source>
</evidence>
<reference evidence="2 3" key="1">
    <citation type="journal article" date="2015" name="Antonie Van Leeuwenhoek">
        <title>Oceanobacillus bengalensis sp. nov., a bacterium isolated from seawater of the Bay of Bengal.</title>
        <authorList>
            <person name="Yongchang O."/>
            <person name="Xiang W."/>
            <person name="Wang G."/>
        </authorList>
    </citation>
    <scope>NUCLEOTIDE SEQUENCE [LARGE SCALE GENOMIC DNA]</scope>
    <source>
        <strain evidence="2 3">MCCC 1K00260</strain>
    </source>
</reference>
<protein>
    <submittedName>
        <fullName evidence="2">DUF3278 domain-containing protein</fullName>
    </submittedName>
</protein>
<feature type="transmembrane region" description="Helical" evidence="1">
    <location>
        <begin position="121"/>
        <end position="140"/>
    </location>
</feature>
<keyword evidence="1" id="KW-1133">Transmembrane helix</keyword>
<dbReference type="Proteomes" id="UP000281813">
    <property type="component" value="Unassembled WGS sequence"/>
</dbReference>
<dbReference type="AlphaFoldDB" id="A0A494YRP4"/>
<keyword evidence="1" id="KW-0472">Membrane</keyword>
<name>A0A494YRP4_9BACI</name>
<keyword evidence="3" id="KW-1185">Reference proteome</keyword>
<keyword evidence="1" id="KW-0812">Transmembrane</keyword>
<dbReference type="EMBL" id="RBZO01000047">
    <property type="protein sequence ID" value="RKQ12257.1"/>
    <property type="molecule type" value="Genomic_DNA"/>
</dbReference>
<organism evidence="2 3">
    <name type="scientific">Oceanobacillus bengalensis</name>
    <dbReference type="NCBI Taxonomy" id="1435466"/>
    <lineage>
        <taxon>Bacteria</taxon>
        <taxon>Bacillati</taxon>
        <taxon>Bacillota</taxon>
        <taxon>Bacilli</taxon>
        <taxon>Bacillales</taxon>
        <taxon>Bacillaceae</taxon>
        <taxon>Oceanobacillus</taxon>
    </lineage>
</organism>
<sequence>MKSWISFLLPNDEYKERRMLYFFSEGAIILLLSLIIMIICNKFINIGVETALLLSIAIFLFYISGRYIISGIEYTNIATESSYKRQLRSIVVKTSSFVILYSLFYVIYFGLPSNINEWTEIIALLAGVGLLWFFTSYISLKRSYKKNKELL</sequence>
<evidence type="ECO:0000313" key="3">
    <source>
        <dbReference type="Proteomes" id="UP000281813"/>
    </source>
</evidence>
<feature type="transmembrane region" description="Helical" evidence="1">
    <location>
        <begin position="90"/>
        <end position="109"/>
    </location>
</feature>
<feature type="transmembrane region" description="Helical" evidence="1">
    <location>
        <begin position="20"/>
        <end position="44"/>
    </location>
</feature>
<evidence type="ECO:0000313" key="2">
    <source>
        <dbReference type="EMBL" id="RKQ12257.1"/>
    </source>
</evidence>
<gene>
    <name evidence="2" type="ORF">D8M05_18700</name>
</gene>
<proteinExistence type="predicted"/>
<dbReference type="RefSeq" id="WP_121134499.1">
    <property type="nucleotide sequence ID" value="NZ_JBHUFK010000004.1"/>
</dbReference>
<feature type="transmembrane region" description="Helical" evidence="1">
    <location>
        <begin position="50"/>
        <end position="69"/>
    </location>
</feature>
<accession>A0A494YRP4</accession>
<dbReference type="OrthoDB" id="2429113at2"/>